<dbReference type="PANTHER" id="PTHR10587">
    <property type="entry name" value="GLYCOSYL TRANSFERASE-RELATED"/>
    <property type="match status" value="1"/>
</dbReference>
<name>A0ABY4FJM2_9MICO</name>
<dbReference type="InterPro" id="IPR002509">
    <property type="entry name" value="NODB_dom"/>
</dbReference>
<dbReference type="InterPro" id="IPR011330">
    <property type="entry name" value="Glyco_hydro/deAcase_b/a-brl"/>
</dbReference>
<feature type="region of interest" description="Disordered" evidence="3">
    <location>
        <begin position="1"/>
        <end position="22"/>
    </location>
</feature>
<dbReference type="InterPro" id="IPR050248">
    <property type="entry name" value="Polysacc_deacetylase_ArnD"/>
</dbReference>
<dbReference type="Proteomes" id="UP000831786">
    <property type="component" value="Chromosome"/>
</dbReference>
<evidence type="ECO:0000256" key="3">
    <source>
        <dbReference type="SAM" id="MobiDB-lite"/>
    </source>
</evidence>
<dbReference type="PROSITE" id="PS51677">
    <property type="entry name" value="NODB"/>
    <property type="match status" value="1"/>
</dbReference>
<dbReference type="Gene3D" id="3.20.20.370">
    <property type="entry name" value="Glycoside hydrolase/deacetylase"/>
    <property type="match status" value="1"/>
</dbReference>
<dbReference type="EMBL" id="CP095045">
    <property type="protein sequence ID" value="UOQ56758.1"/>
    <property type="molecule type" value="Genomic_DNA"/>
</dbReference>
<evidence type="ECO:0000256" key="1">
    <source>
        <dbReference type="ARBA" id="ARBA00022723"/>
    </source>
</evidence>
<proteinExistence type="predicted"/>
<gene>
    <name evidence="5" type="ORF">MUN78_13945</name>
</gene>
<dbReference type="RefSeq" id="WP_244727205.1">
    <property type="nucleotide sequence ID" value="NZ_CP095045.1"/>
</dbReference>
<feature type="domain" description="NodB homology" evidence="4">
    <location>
        <begin position="307"/>
        <end position="480"/>
    </location>
</feature>
<evidence type="ECO:0000256" key="2">
    <source>
        <dbReference type="ARBA" id="ARBA00022801"/>
    </source>
</evidence>
<keyword evidence="2" id="KW-0378">Hydrolase</keyword>
<evidence type="ECO:0000313" key="5">
    <source>
        <dbReference type="EMBL" id="UOQ56758.1"/>
    </source>
</evidence>
<keyword evidence="6" id="KW-1185">Reference proteome</keyword>
<reference evidence="5 6" key="1">
    <citation type="submission" date="2022-04" db="EMBL/GenBank/DDBJ databases">
        <title>Leucobacter sp. isolated from rhizosphere of garlic.</title>
        <authorList>
            <person name="Won M."/>
            <person name="Lee C.-M."/>
            <person name="Woen H.-Y."/>
            <person name="Kwon S.-W."/>
        </authorList>
    </citation>
    <scope>NUCLEOTIDE SEQUENCE [LARGE SCALE GENOMIC DNA]</scope>
    <source>
        <strain evidence="5 6">H21R-40</strain>
    </source>
</reference>
<dbReference type="PANTHER" id="PTHR10587:SF133">
    <property type="entry name" value="CHITIN DEACETYLASE 1-RELATED"/>
    <property type="match status" value="1"/>
</dbReference>
<organism evidence="5 6">
    <name type="scientific">Leucobacter allii</name>
    <dbReference type="NCBI Taxonomy" id="2932247"/>
    <lineage>
        <taxon>Bacteria</taxon>
        <taxon>Bacillati</taxon>
        <taxon>Actinomycetota</taxon>
        <taxon>Actinomycetes</taxon>
        <taxon>Micrococcales</taxon>
        <taxon>Microbacteriaceae</taxon>
        <taxon>Leucobacter</taxon>
    </lineage>
</organism>
<dbReference type="SUPFAM" id="SSF88713">
    <property type="entry name" value="Glycoside hydrolase/deacetylase"/>
    <property type="match status" value="1"/>
</dbReference>
<sequence length="505" mass="51411">MTTATAAGTATGTAAEAETAAAWEPPAWPERAFAVSDPVAPRSPEGLPLAPQRIVHAGANVEARFAYLPHEAFNAHIDETIREALGRLAAAGSAPYRPAAGTGLSERGCVEGSTELGADELLATLPGPGVGLVLACDAVLAAGSVLGIRVRVVLGEPGAVAEDRTSTLYADTASGAVLRPSELWRTEAEAEIWGGLVEAARREAGSLSLAEIADPSEAQRDELRDAIGSAEVADDGSLVVRVPEGFSAAELSGLEPSDRVVALPPGASAPLLSEAGASLIAAAASGDYTGPALPAPGERHVDCTLVPCVAVTYDDGPSALTPALLDALAERRAAATFFMLGSAAAAFPDVVSRAAAEGHEIGNHTWNHPALPKLRAAKVREQIDTTSATLTGITGRPVTMFRPPYGEYTGATLRAARLPAILWSVDTNDWKGPPPEELVATAVGTPVPGDIVLMHDIHAGTVEAAPAIIDGLHDRGFTLVTVSQLHGGAAPLGVGVGAGPDATRG</sequence>
<keyword evidence="1" id="KW-0479">Metal-binding</keyword>
<evidence type="ECO:0000259" key="4">
    <source>
        <dbReference type="PROSITE" id="PS51677"/>
    </source>
</evidence>
<evidence type="ECO:0000313" key="6">
    <source>
        <dbReference type="Proteomes" id="UP000831786"/>
    </source>
</evidence>
<protein>
    <submittedName>
        <fullName evidence="5">Polysaccharide deacetylase family protein</fullName>
    </submittedName>
</protein>
<accession>A0ABY4FJM2</accession>
<dbReference type="Pfam" id="PF01522">
    <property type="entry name" value="Polysacc_deac_1"/>
    <property type="match status" value="1"/>
</dbReference>